<name>A0A069E1F5_9PROT</name>
<dbReference type="EMBL" id="ARYH01000003">
    <property type="protein sequence ID" value="KCZ83206.1"/>
    <property type="molecule type" value="Genomic_DNA"/>
</dbReference>
<dbReference type="AlphaFoldDB" id="A0A069E1F5"/>
<keyword evidence="4" id="KW-1185">Reference proteome</keyword>
<sequence length="559" mass="63256">MDNGMDQGIDLGVRAQESSVRVIFAPGEQLQMPPYQRSYSWEAREANELLGDLIDSVETGTPHFVGAIVLIHGAENGVLEIVDGQQRLTTLTILLAVLRDLEPDKARAAMLHALIADDARPMLGEGANWRLTLNHMDGPFFRDAIQTPGATRNLDKEPGESESQQRMVRNAAAFMKRLSGMDEKDRRELADMVMNRCALVRVVVGEKEQGFKVFRVLNTRGKEPDAHDIIKTELFQRARFTDKEASAYAERWSEHEAALGGSAFDDLLRQIRSIYDKSGRGELISAFPKAVLSKVDPRKFLEEVLPRYVEAYRLITTGDVQDGPNARVVSDKLNQMRALDQSSWRAPALKFLVERGVDDPQAPDFFTRLERLAFVIMLVVTDRDQRNKRFNKVMEAITNDRTLFAKNGPLAVDRSDSKKARERMLGRFATFAQRRAMALRLNAALEDGVTIPPESDATVEHVLPRNIHEDSHWLTVWPDPAKRREQCDTLGNFVLLTHKVNQKADRQDFRAKKEVYFNGGGGMDFALTRDLQDQDAWTADVVRKRTEMLVEILCQVWGI</sequence>
<feature type="domain" description="GmrSD restriction endonucleases N-terminal" evidence="1">
    <location>
        <begin position="27"/>
        <end position="235"/>
    </location>
</feature>
<evidence type="ECO:0008006" key="5">
    <source>
        <dbReference type="Google" id="ProtNLM"/>
    </source>
</evidence>
<dbReference type="STRING" id="1280949.HAD_16002"/>
<dbReference type="Proteomes" id="UP000027446">
    <property type="component" value="Unassembled WGS sequence"/>
</dbReference>
<evidence type="ECO:0000259" key="2">
    <source>
        <dbReference type="Pfam" id="PF07510"/>
    </source>
</evidence>
<organism evidence="3 4">
    <name type="scientific">Hyphomonas adhaerens MHS-3</name>
    <dbReference type="NCBI Taxonomy" id="1280949"/>
    <lineage>
        <taxon>Bacteria</taxon>
        <taxon>Pseudomonadati</taxon>
        <taxon>Pseudomonadota</taxon>
        <taxon>Alphaproteobacteria</taxon>
        <taxon>Hyphomonadales</taxon>
        <taxon>Hyphomonadaceae</taxon>
        <taxon>Hyphomonas</taxon>
    </lineage>
</organism>
<proteinExistence type="predicted"/>
<accession>A0A069E1F5</accession>
<gene>
    <name evidence="3" type="ORF">HAD_16002</name>
</gene>
<comment type="caution">
    <text evidence="3">The sequence shown here is derived from an EMBL/GenBank/DDBJ whole genome shotgun (WGS) entry which is preliminary data.</text>
</comment>
<reference evidence="3 4" key="1">
    <citation type="journal article" date="2014" name="Antonie Van Leeuwenhoek">
        <title>Hyphomonas beringensis sp. nov. and Hyphomonas chukchiensis sp. nov., isolated from surface seawater of the Bering Sea and Chukchi Sea.</title>
        <authorList>
            <person name="Li C."/>
            <person name="Lai Q."/>
            <person name="Li G."/>
            <person name="Dong C."/>
            <person name="Wang J."/>
            <person name="Liao Y."/>
            <person name="Shao Z."/>
        </authorList>
    </citation>
    <scope>NUCLEOTIDE SEQUENCE [LARGE SCALE GENOMIC DNA]</scope>
    <source>
        <strain evidence="3 4">MHS-3</strain>
    </source>
</reference>
<dbReference type="PANTHER" id="PTHR35149">
    <property type="entry name" value="SLL5132 PROTEIN"/>
    <property type="match status" value="1"/>
</dbReference>
<dbReference type="eggNOG" id="COG1479">
    <property type="taxonomic scope" value="Bacteria"/>
</dbReference>
<dbReference type="OrthoDB" id="9798761at2"/>
<protein>
    <recommendedName>
        <fullName evidence="5">DUF262 domain-containing protein</fullName>
    </recommendedName>
</protein>
<dbReference type="InterPro" id="IPR004919">
    <property type="entry name" value="GmrSD_N"/>
</dbReference>
<feature type="domain" description="GmrSD restriction endonucleases C-terminal" evidence="2">
    <location>
        <begin position="433"/>
        <end position="551"/>
    </location>
</feature>
<dbReference type="Pfam" id="PF03235">
    <property type="entry name" value="GmrSD_N"/>
    <property type="match status" value="1"/>
</dbReference>
<dbReference type="Pfam" id="PF07510">
    <property type="entry name" value="GmrSD_C"/>
    <property type="match status" value="1"/>
</dbReference>
<evidence type="ECO:0000313" key="3">
    <source>
        <dbReference type="EMBL" id="KCZ83206.1"/>
    </source>
</evidence>
<dbReference type="PATRIC" id="fig|1280949.3.peg.3250"/>
<evidence type="ECO:0000313" key="4">
    <source>
        <dbReference type="Proteomes" id="UP000027446"/>
    </source>
</evidence>
<dbReference type="PANTHER" id="PTHR35149:SF2">
    <property type="entry name" value="DUF262 DOMAIN-CONTAINING PROTEIN"/>
    <property type="match status" value="1"/>
</dbReference>
<dbReference type="InterPro" id="IPR011089">
    <property type="entry name" value="GmrSD_C"/>
</dbReference>
<evidence type="ECO:0000259" key="1">
    <source>
        <dbReference type="Pfam" id="PF03235"/>
    </source>
</evidence>